<name>A0A6L5XVZ1_9FIRM</name>
<dbReference type="EC" id="2.7.1.2" evidence="2"/>
<keyword evidence="4 9" id="KW-0808">Transferase</keyword>
<sequence length="313" mass="33208">MSRVCVGVDIGGTSVKIGIFTTEGIIQKKWEIPTRKEESGIHILEDVALSIQHTVSEMKLGMEEIIGIGIGVPGPVVNEKKVIQCVNLGWENVEVADKMKELTGIENIKVANDANVAALGEMWKGGGEGYKSIVMVTLGTGVGGGIIADGKILTGSNGAAGEIGHVTVNPSETVVCNCDKRGCLEQYASATGIVRETKKALEHTDKDTVLKKAEHLSAKMIFDAAKAGDEFAKEMVENLGYYLGLALGTVAQVVDPEAFVIGGGVSRAGDILIKTIERYYDKYVMMALKNKTFCLATLGNDAGIYGSAKLILD</sequence>
<keyword evidence="5" id="KW-0547">Nucleotide-binding</keyword>
<evidence type="ECO:0000256" key="6">
    <source>
        <dbReference type="ARBA" id="ARBA00022777"/>
    </source>
</evidence>
<evidence type="ECO:0000256" key="1">
    <source>
        <dbReference type="ARBA" id="ARBA00006479"/>
    </source>
</evidence>
<evidence type="ECO:0000256" key="3">
    <source>
        <dbReference type="ARBA" id="ARBA00014701"/>
    </source>
</evidence>
<gene>
    <name evidence="9" type="ORF">FYJ58_02510</name>
</gene>
<dbReference type="InterPro" id="IPR049874">
    <property type="entry name" value="ROK_cs"/>
</dbReference>
<evidence type="ECO:0000256" key="4">
    <source>
        <dbReference type="ARBA" id="ARBA00022679"/>
    </source>
</evidence>
<organism evidence="9 10">
    <name type="scientific">Velocimicrobium porci</name>
    <dbReference type="NCBI Taxonomy" id="2606634"/>
    <lineage>
        <taxon>Bacteria</taxon>
        <taxon>Bacillati</taxon>
        <taxon>Bacillota</taxon>
        <taxon>Clostridia</taxon>
        <taxon>Lachnospirales</taxon>
        <taxon>Lachnospiraceae</taxon>
        <taxon>Velocimicrobium</taxon>
    </lineage>
</organism>
<keyword evidence="10" id="KW-1185">Reference proteome</keyword>
<dbReference type="InterPro" id="IPR004654">
    <property type="entry name" value="ROK_glcA"/>
</dbReference>
<dbReference type="RefSeq" id="WP_154516766.1">
    <property type="nucleotide sequence ID" value="NZ_VUMT01000002.1"/>
</dbReference>
<dbReference type="GO" id="GO:0006096">
    <property type="term" value="P:glycolytic process"/>
    <property type="evidence" value="ECO:0007669"/>
    <property type="project" value="InterPro"/>
</dbReference>
<dbReference type="GO" id="GO:0005524">
    <property type="term" value="F:ATP binding"/>
    <property type="evidence" value="ECO:0007669"/>
    <property type="project" value="UniProtKB-KW"/>
</dbReference>
<evidence type="ECO:0000256" key="7">
    <source>
        <dbReference type="ARBA" id="ARBA00022840"/>
    </source>
</evidence>
<evidence type="ECO:0000313" key="9">
    <source>
        <dbReference type="EMBL" id="MSS62764.1"/>
    </source>
</evidence>
<keyword evidence="6 9" id="KW-0418">Kinase</keyword>
<evidence type="ECO:0000256" key="5">
    <source>
        <dbReference type="ARBA" id="ARBA00022741"/>
    </source>
</evidence>
<dbReference type="Pfam" id="PF00480">
    <property type="entry name" value="ROK"/>
    <property type="match status" value="1"/>
</dbReference>
<dbReference type="GO" id="GO:0004340">
    <property type="term" value="F:glucokinase activity"/>
    <property type="evidence" value="ECO:0007669"/>
    <property type="project" value="UniProtKB-EC"/>
</dbReference>
<dbReference type="PROSITE" id="PS01125">
    <property type="entry name" value="ROK"/>
    <property type="match status" value="1"/>
</dbReference>
<dbReference type="SUPFAM" id="SSF53067">
    <property type="entry name" value="Actin-like ATPase domain"/>
    <property type="match status" value="1"/>
</dbReference>
<comment type="similarity">
    <text evidence="1">Belongs to the ROK (NagC/XylR) family.</text>
</comment>
<dbReference type="EMBL" id="VUMT01000002">
    <property type="protein sequence ID" value="MSS62764.1"/>
    <property type="molecule type" value="Genomic_DNA"/>
</dbReference>
<reference evidence="9 10" key="1">
    <citation type="submission" date="2019-08" db="EMBL/GenBank/DDBJ databases">
        <title>In-depth cultivation of the pig gut microbiome towards novel bacterial diversity and tailored functional studies.</title>
        <authorList>
            <person name="Wylensek D."/>
            <person name="Hitch T.C.A."/>
            <person name="Clavel T."/>
        </authorList>
    </citation>
    <scope>NUCLEOTIDE SEQUENCE [LARGE SCALE GENOMIC DNA]</scope>
    <source>
        <strain evidence="9 10">WCA-693-APC-MOT-I</strain>
    </source>
</reference>
<dbReference type="NCBIfam" id="TIGR00744">
    <property type="entry name" value="ROK_glcA_fam"/>
    <property type="match status" value="1"/>
</dbReference>
<dbReference type="GO" id="GO:0005737">
    <property type="term" value="C:cytoplasm"/>
    <property type="evidence" value="ECO:0007669"/>
    <property type="project" value="InterPro"/>
</dbReference>
<dbReference type="InterPro" id="IPR043129">
    <property type="entry name" value="ATPase_NBD"/>
</dbReference>
<keyword evidence="7" id="KW-0067">ATP-binding</keyword>
<evidence type="ECO:0000313" key="10">
    <source>
        <dbReference type="Proteomes" id="UP000482209"/>
    </source>
</evidence>
<evidence type="ECO:0000256" key="2">
    <source>
        <dbReference type="ARBA" id="ARBA00012323"/>
    </source>
</evidence>
<proteinExistence type="inferred from homology"/>
<protein>
    <recommendedName>
        <fullName evidence="3">Glucokinase</fullName>
        <ecNumber evidence="2">2.7.1.2</ecNumber>
    </recommendedName>
    <alternativeName>
        <fullName evidence="8">Glucose kinase</fullName>
    </alternativeName>
</protein>
<dbReference type="AlphaFoldDB" id="A0A6L5XVZ1"/>
<dbReference type="Proteomes" id="UP000482209">
    <property type="component" value="Unassembled WGS sequence"/>
</dbReference>
<dbReference type="InterPro" id="IPR000600">
    <property type="entry name" value="ROK"/>
</dbReference>
<accession>A0A6L5XVZ1</accession>
<comment type="caution">
    <text evidence="9">The sequence shown here is derived from an EMBL/GenBank/DDBJ whole genome shotgun (WGS) entry which is preliminary data.</text>
</comment>
<dbReference type="PANTHER" id="PTHR18964">
    <property type="entry name" value="ROK (REPRESSOR, ORF, KINASE) FAMILY"/>
    <property type="match status" value="1"/>
</dbReference>
<evidence type="ECO:0000256" key="8">
    <source>
        <dbReference type="ARBA" id="ARBA00032386"/>
    </source>
</evidence>
<dbReference type="Gene3D" id="3.30.420.40">
    <property type="match status" value="2"/>
</dbReference>
<dbReference type="PANTHER" id="PTHR18964:SF149">
    <property type="entry name" value="BIFUNCTIONAL UDP-N-ACETYLGLUCOSAMINE 2-EPIMERASE_N-ACETYLMANNOSAMINE KINASE"/>
    <property type="match status" value="1"/>
</dbReference>